<dbReference type="Pfam" id="PF00583">
    <property type="entry name" value="Acetyltransf_1"/>
    <property type="match status" value="1"/>
</dbReference>
<dbReference type="CDD" id="cd04301">
    <property type="entry name" value="NAT_SF"/>
    <property type="match status" value="1"/>
</dbReference>
<protein>
    <submittedName>
        <fullName evidence="5">Diamine acetyltransferase 2-like</fullName>
    </submittedName>
</protein>
<dbReference type="AlphaFoldDB" id="A0AAD5FBH0"/>
<comment type="similarity">
    <text evidence="1">Belongs to the acetyltransferase family.</text>
</comment>
<dbReference type="PANTHER" id="PTHR10545:SF66">
    <property type="entry name" value="DIAMINE N-ACETYLTRANSFERASE 2-RELATED"/>
    <property type="match status" value="1"/>
</dbReference>
<dbReference type="FunFam" id="3.40.630.30:FF:000064">
    <property type="entry name" value="GNAT family acetyltransferase"/>
    <property type="match status" value="1"/>
</dbReference>
<keyword evidence="6" id="KW-1185">Reference proteome</keyword>
<comment type="caution">
    <text evidence="5">The sequence shown here is derived from an EMBL/GenBank/DDBJ whole genome shotgun (WGS) entry which is preliminary data.</text>
</comment>
<dbReference type="PANTHER" id="PTHR10545">
    <property type="entry name" value="DIAMINE N-ACETYLTRANSFERASE"/>
    <property type="match status" value="1"/>
</dbReference>
<feature type="domain" description="N-acetyltransferase" evidence="4">
    <location>
        <begin position="3"/>
        <end position="167"/>
    </location>
</feature>
<evidence type="ECO:0000256" key="3">
    <source>
        <dbReference type="ARBA" id="ARBA00023315"/>
    </source>
</evidence>
<dbReference type="Proteomes" id="UP001205998">
    <property type="component" value="Unassembled WGS sequence"/>
</dbReference>
<keyword evidence="3" id="KW-0012">Acyltransferase</keyword>
<evidence type="ECO:0000313" key="5">
    <source>
        <dbReference type="EMBL" id="KAI5609913.1"/>
    </source>
</evidence>
<dbReference type="Gene3D" id="3.40.630.30">
    <property type="match status" value="1"/>
</dbReference>
<dbReference type="InterPro" id="IPR000182">
    <property type="entry name" value="GNAT_dom"/>
</dbReference>
<proteinExistence type="inferred from homology"/>
<evidence type="ECO:0000313" key="6">
    <source>
        <dbReference type="Proteomes" id="UP001205998"/>
    </source>
</evidence>
<reference evidence="5" key="1">
    <citation type="submission" date="2018-07" db="EMBL/GenBank/DDBJ databases">
        <title>Comparative genomics of catfishes provides insights into carnivory and benthic adaptation.</title>
        <authorList>
            <person name="Zhang Y."/>
            <person name="Wang D."/>
            <person name="Peng Z."/>
            <person name="Zheng S."/>
            <person name="Shao F."/>
            <person name="Tao W."/>
        </authorList>
    </citation>
    <scope>NUCLEOTIDE SEQUENCE</scope>
    <source>
        <strain evidence="5">Chongqing</strain>
    </source>
</reference>
<sequence>MDFTIRSATIEDSEDINRMILELAECEKIADQVLITQTDLEQDGFSENPFFHALIAEVPEENKTKDGHTKIGFSMYFYIYSWKGRAVFMEDLDVMPDFRGKGIGKALMCKVARLGRAAGCTQLKFTVLNWNKSALDFYQNQGSFDLTSEQGYHYMCFQGNAFQKMADRGC</sequence>
<evidence type="ECO:0000256" key="1">
    <source>
        <dbReference type="ARBA" id="ARBA00008694"/>
    </source>
</evidence>
<dbReference type="GO" id="GO:0008080">
    <property type="term" value="F:N-acetyltransferase activity"/>
    <property type="evidence" value="ECO:0007669"/>
    <property type="project" value="TreeGrafter"/>
</dbReference>
<gene>
    <name evidence="5" type="ORF">C0J50_5585</name>
</gene>
<evidence type="ECO:0000256" key="2">
    <source>
        <dbReference type="ARBA" id="ARBA00022679"/>
    </source>
</evidence>
<accession>A0AAD5FBH0</accession>
<evidence type="ECO:0000259" key="4">
    <source>
        <dbReference type="PROSITE" id="PS51186"/>
    </source>
</evidence>
<dbReference type="InterPro" id="IPR051016">
    <property type="entry name" value="Diverse_Substrate_AcTransf"/>
</dbReference>
<name>A0AAD5FBH0_SILAS</name>
<dbReference type="InterPro" id="IPR016181">
    <property type="entry name" value="Acyl_CoA_acyltransferase"/>
</dbReference>
<dbReference type="EMBL" id="MU574796">
    <property type="protein sequence ID" value="KAI5609913.1"/>
    <property type="molecule type" value="Genomic_DNA"/>
</dbReference>
<dbReference type="SUPFAM" id="SSF55729">
    <property type="entry name" value="Acyl-CoA N-acyltransferases (Nat)"/>
    <property type="match status" value="1"/>
</dbReference>
<dbReference type="PROSITE" id="PS51186">
    <property type="entry name" value="GNAT"/>
    <property type="match status" value="1"/>
</dbReference>
<organism evidence="5 6">
    <name type="scientific">Silurus asotus</name>
    <name type="common">Amur catfish</name>
    <name type="synonym">Parasilurus asotus</name>
    <dbReference type="NCBI Taxonomy" id="30991"/>
    <lineage>
        <taxon>Eukaryota</taxon>
        <taxon>Metazoa</taxon>
        <taxon>Chordata</taxon>
        <taxon>Craniata</taxon>
        <taxon>Vertebrata</taxon>
        <taxon>Euteleostomi</taxon>
        <taxon>Actinopterygii</taxon>
        <taxon>Neopterygii</taxon>
        <taxon>Teleostei</taxon>
        <taxon>Ostariophysi</taxon>
        <taxon>Siluriformes</taxon>
        <taxon>Siluridae</taxon>
        <taxon>Silurus</taxon>
    </lineage>
</organism>
<keyword evidence="2" id="KW-0808">Transferase</keyword>